<evidence type="ECO:0000313" key="2">
    <source>
        <dbReference type="EMBL" id="MFC0206660.1"/>
    </source>
</evidence>
<dbReference type="Proteomes" id="UP001589798">
    <property type="component" value="Unassembled WGS sequence"/>
</dbReference>
<protein>
    <submittedName>
        <fullName evidence="2">ImpA family type VI secretion system protein</fullName>
    </submittedName>
</protein>
<dbReference type="RefSeq" id="WP_379489205.1">
    <property type="nucleotide sequence ID" value="NZ_JBHLWK010000039.1"/>
</dbReference>
<dbReference type="Pfam" id="PF06812">
    <property type="entry name" value="ImpA_N"/>
    <property type="match status" value="1"/>
</dbReference>
<dbReference type="InterPro" id="IPR017740">
    <property type="entry name" value="TssA-like"/>
</dbReference>
<comment type="caution">
    <text evidence="2">The sequence shown here is derived from an EMBL/GenBank/DDBJ whole genome shotgun (WGS) entry which is preliminary data.</text>
</comment>
<reference evidence="2 3" key="1">
    <citation type="submission" date="2024-09" db="EMBL/GenBank/DDBJ databases">
        <authorList>
            <person name="Sun Q."/>
            <person name="Mori K."/>
        </authorList>
    </citation>
    <scope>NUCLEOTIDE SEQUENCE [LARGE SCALE GENOMIC DNA]</scope>
    <source>
        <strain evidence="2 3">CCM 7706</strain>
    </source>
</reference>
<sequence length="383" mass="41116">MLIDEERRQSILAPIDDSVGLDGREDEGAAGDLLREIRSQRKAIVRLEQSAAMTDDDFVLPDGAWDWEQLAESAVDYLSAHGKDLEPMSVIVEAAARSEGLADLAAAMTLLADFVEAFWDDGVYPAEDEDGVETRFQPLSGLSGGSTDKDGALIQPVRKLAIARTGDGELRHMDKVRADAAMAASQGLSGDAKAARMDEANGLYRSIEAQGRRLSGEALARAAKLAGEAEDGWRRAIGFISERTKPQFPAASRLSEELKGIREWLTAMAPSSVAADEPAREEGVAATAGTGEAAPAGSGGFVAGKITRREDALKAVAAAADYFQLNEPLSPLGATLREVDRRARMSLHDLLNELIPDDSARQDFYWRSGIKPPAEEEGNSDDY</sequence>
<feature type="domain" description="ImpA N-terminal" evidence="1">
    <location>
        <begin position="35"/>
        <end position="143"/>
    </location>
</feature>
<name>A0ABV6D1Z2_9SPHN</name>
<dbReference type="EMBL" id="JBHLWK010000039">
    <property type="protein sequence ID" value="MFC0206660.1"/>
    <property type="molecule type" value="Genomic_DNA"/>
</dbReference>
<evidence type="ECO:0000259" key="1">
    <source>
        <dbReference type="Pfam" id="PF06812"/>
    </source>
</evidence>
<keyword evidence="3" id="KW-1185">Reference proteome</keyword>
<dbReference type="PANTHER" id="PTHR37951">
    <property type="entry name" value="CYTOPLASMIC PROTEIN-RELATED"/>
    <property type="match status" value="1"/>
</dbReference>
<dbReference type="InterPro" id="IPR010657">
    <property type="entry name" value="ImpA_N"/>
</dbReference>
<organism evidence="2 3">
    <name type="scientific">Novosphingobium soli</name>
    <dbReference type="NCBI Taxonomy" id="574956"/>
    <lineage>
        <taxon>Bacteria</taxon>
        <taxon>Pseudomonadati</taxon>
        <taxon>Pseudomonadota</taxon>
        <taxon>Alphaproteobacteria</taxon>
        <taxon>Sphingomonadales</taxon>
        <taxon>Sphingomonadaceae</taxon>
        <taxon>Novosphingobium</taxon>
    </lineage>
</organism>
<gene>
    <name evidence="2" type="ORF">ACFFJC_20600</name>
</gene>
<accession>A0ABV6D1Z2</accession>
<dbReference type="PANTHER" id="PTHR37951:SF1">
    <property type="entry name" value="TYPE VI SECRETION SYSTEM COMPONENT TSSA1"/>
    <property type="match status" value="1"/>
</dbReference>
<evidence type="ECO:0000313" key="3">
    <source>
        <dbReference type="Proteomes" id="UP001589798"/>
    </source>
</evidence>
<proteinExistence type="predicted"/>